<dbReference type="Gene3D" id="3.40.50.300">
    <property type="entry name" value="P-loop containing nucleotide triphosphate hydrolases"/>
    <property type="match status" value="1"/>
</dbReference>
<dbReference type="AlphaFoldDB" id="A0A3N0GJ98"/>
<dbReference type="OrthoDB" id="103556at2"/>
<name>A0A3N0GJ98_9ACTN</name>
<reference evidence="3 4" key="1">
    <citation type="submission" date="2018-11" db="EMBL/GenBank/DDBJ databases">
        <authorList>
            <person name="Li F."/>
        </authorList>
    </citation>
    <scope>NUCLEOTIDE SEQUENCE [LARGE SCALE GENOMIC DNA]</scope>
    <source>
        <strain evidence="3 4">Gsoil 818</strain>
    </source>
</reference>
<evidence type="ECO:0000313" key="3">
    <source>
        <dbReference type="EMBL" id="RNM12120.1"/>
    </source>
</evidence>
<evidence type="ECO:0000256" key="1">
    <source>
        <dbReference type="SAM" id="Coils"/>
    </source>
</evidence>
<evidence type="ECO:0000313" key="4">
    <source>
        <dbReference type="Proteomes" id="UP000279994"/>
    </source>
</evidence>
<keyword evidence="1" id="KW-0175">Coiled coil</keyword>
<feature type="coiled-coil region" evidence="1">
    <location>
        <begin position="199"/>
        <end position="240"/>
    </location>
</feature>
<dbReference type="EMBL" id="RJSF01000046">
    <property type="protein sequence ID" value="RNM12120.1"/>
    <property type="molecule type" value="Genomic_DNA"/>
</dbReference>
<proteinExistence type="predicted"/>
<sequence>MQLLTISLYGPDGARRDVEFAPGQLNIVTGESQTGKSALLTIVEYCLGRDSMRVPAGPISDTVSWYGALWQISPGARAFVGRPAPAPGRASTQQAMLEFGDDTLAPPARDDLVVNTDSDSLRVQLGRRIGIEENLSSTAAGSLRTPLEANIGHAAWLCLQGQSEIASPNQLFHRQGEQGIDQALKDTLPYFLGAVPADQAVKKARLRDARRDLQRLESALRVAEDAAANLDTRLAAALAEAHAVGLVESTAFENRKEVLDALNAARVARPSEAPIADVEAQNRRLELVVERDRLRQELRSALGDRELLLERRQSEAEYTEAIALHTGRMTSLELLPIPAPRSANDEDAATNADDASEPSHSCPACGQHLEQPDAAASQVAARLQELRIELAELHAAPPSRRSEIERLDEAIAGFRASLVATESAIESLLASERSVEELNAIANRDFVRGRVDALLSSAASADELEILRLRRDRDAVARTVAALEAELDVDDEREQLTSRLLSVGSDMTAYADTLNLEHAGTSVRLDLARLTVVTDRDGAGPVPLWRIGSAANWIGYHLVTHLALHRHFVRNGRPVPRFLMLDQPTQAYYPSEASRASGLPESDADALAVEAMFKLIFDVVTELAPGLQVIVCDHAHLNTDWFEQSIQHEWRNGVKLIPAEWIAGAAGEPSESGGQTDEAGA</sequence>
<feature type="region of interest" description="Disordered" evidence="2">
    <location>
        <begin position="339"/>
        <end position="367"/>
    </location>
</feature>
<protein>
    <submittedName>
        <fullName evidence="3">DUF3732 domain-containing protein</fullName>
    </submittedName>
</protein>
<comment type="caution">
    <text evidence="3">The sequence shown here is derived from an EMBL/GenBank/DDBJ whole genome shotgun (WGS) entry which is preliminary data.</text>
</comment>
<dbReference type="Proteomes" id="UP000279994">
    <property type="component" value="Unassembled WGS sequence"/>
</dbReference>
<dbReference type="Pfam" id="PF12532">
    <property type="entry name" value="DUF3732"/>
    <property type="match status" value="1"/>
</dbReference>
<keyword evidence="4" id="KW-1185">Reference proteome</keyword>
<organism evidence="3 4">
    <name type="scientific">Nocardioides pocheonensis</name>
    <dbReference type="NCBI Taxonomy" id="661485"/>
    <lineage>
        <taxon>Bacteria</taxon>
        <taxon>Bacillati</taxon>
        <taxon>Actinomycetota</taxon>
        <taxon>Actinomycetes</taxon>
        <taxon>Propionibacteriales</taxon>
        <taxon>Nocardioidaceae</taxon>
        <taxon>Nocardioides</taxon>
    </lineage>
</organism>
<gene>
    <name evidence="3" type="ORF">EFL26_20125</name>
</gene>
<dbReference type="InterPro" id="IPR027417">
    <property type="entry name" value="P-loop_NTPase"/>
</dbReference>
<accession>A0A3N0GJ98</accession>
<dbReference type="InterPro" id="IPR022205">
    <property type="entry name" value="DUF3732"/>
</dbReference>
<evidence type="ECO:0000256" key="2">
    <source>
        <dbReference type="SAM" id="MobiDB-lite"/>
    </source>
</evidence>